<dbReference type="GO" id="GO:0046306">
    <property type="term" value="P:alkanesulfonate catabolic process"/>
    <property type="evidence" value="ECO:0007669"/>
    <property type="project" value="TreeGrafter"/>
</dbReference>
<evidence type="ECO:0000256" key="4">
    <source>
        <dbReference type="ARBA" id="ARBA00023033"/>
    </source>
</evidence>
<evidence type="ECO:0000313" key="6">
    <source>
        <dbReference type="EMBL" id="OOK80498.1"/>
    </source>
</evidence>
<dbReference type="Pfam" id="PF00296">
    <property type="entry name" value="Bac_luciferase"/>
    <property type="match status" value="1"/>
</dbReference>
<keyword evidence="4" id="KW-0503">Monooxygenase</keyword>
<name>A0A1V3XN14_MYCKA</name>
<accession>A0A1V3XN14</accession>
<reference evidence="6 7" key="1">
    <citation type="submission" date="2017-02" db="EMBL/GenBank/DDBJ databases">
        <title>Complete genome sequences of Mycobacterium kansasii strains isolated from rhesus macaques.</title>
        <authorList>
            <person name="Panda A."/>
            <person name="Nagaraj S."/>
            <person name="Zhao X."/>
            <person name="Tettelin H."/>
            <person name="Detolla L.J."/>
        </authorList>
    </citation>
    <scope>NUCLEOTIDE SEQUENCE [LARGE SCALE GENOMIC DNA]</scope>
    <source>
        <strain evidence="6 7">11-3469</strain>
    </source>
</reference>
<sequence length="352" mass="38176">MNGVKFGIDVPTCLSGMAYPVPFATADEVIRIALEAEALGFHEVAGNDHLSTQRFVREAWSVPPDYFEPLMMLATIAAKTSVVRLATGILVLPMREPVLLAKQVATLDQISGGRVTLAVAAGGYRDEFEAVAPDLADASRTLLMAEGIAALRILFGQRRSNYEGRYRRFCDVESYPKPVQSPLPIFSGGNAKGAIRRAGEHCQGWLPAKLGPDEIASGRDEVAKFARAAGRDPAEVTIGLQTVVCLAPTAEKARERLERSTFELFRTSLRDTMMKGVSLDKYVADNLIGTPDQVCAKVAAFERAGLDGFYATLFVANTVSEMLEQMRLFAKYVIPAFPDVLASRPTLNASGQ</sequence>
<comment type="caution">
    <text evidence="6">The sequence shown here is derived from an EMBL/GenBank/DDBJ whole genome shotgun (WGS) entry which is preliminary data.</text>
</comment>
<dbReference type="PANTHER" id="PTHR42847:SF4">
    <property type="entry name" value="ALKANESULFONATE MONOOXYGENASE-RELATED"/>
    <property type="match status" value="1"/>
</dbReference>
<evidence type="ECO:0000259" key="5">
    <source>
        <dbReference type="Pfam" id="PF00296"/>
    </source>
</evidence>
<dbReference type="AlphaFoldDB" id="A0A1V3XN14"/>
<proteinExistence type="predicted"/>
<organism evidence="6 7">
    <name type="scientific">Mycobacterium kansasii</name>
    <dbReference type="NCBI Taxonomy" id="1768"/>
    <lineage>
        <taxon>Bacteria</taxon>
        <taxon>Bacillati</taxon>
        <taxon>Actinomycetota</taxon>
        <taxon>Actinomycetes</taxon>
        <taxon>Mycobacteriales</taxon>
        <taxon>Mycobacteriaceae</taxon>
        <taxon>Mycobacterium</taxon>
    </lineage>
</organism>
<dbReference type="EMBL" id="MVBN01000002">
    <property type="protein sequence ID" value="OOK80498.1"/>
    <property type="molecule type" value="Genomic_DNA"/>
</dbReference>
<protein>
    <submittedName>
        <fullName evidence="6">Putative F420-dependent oxidoreductase family domain protein</fullName>
    </submittedName>
</protein>
<dbReference type="GeneID" id="29700081"/>
<dbReference type="InterPro" id="IPR019921">
    <property type="entry name" value="Lucif-like_OxRdtase_Rv2161c"/>
</dbReference>
<feature type="domain" description="Luciferase-like" evidence="5">
    <location>
        <begin position="5"/>
        <end position="307"/>
    </location>
</feature>
<dbReference type="PANTHER" id="PTHR42847">
    <property type="entry name" value="ALKANESULFONATE MONOOXYGENASE"/>
    <property type="match status" value="1"/>
</dbReference>
<dbReference type="InterPro" id="IPR036661">
    <property type="entry name" value="Luciferase-like_sf"/>
</dbReference>
<keyword evidence="2" id="KW-0288">FMN</keyword>
<dbReference type="SUPFAM" id="SSF51679">
    <property type="entry name" value="Bacterial luciferase-like"/>
    <property type="match status" value="1"/>
</dbReference>
<evidence type="ECO:0000256" key="1">
    <source>
        <dbReference type="ARBA" id="ARBA00022630"/>
    </source>
</evidence>
<dbReference type="InterPro" id="IPR050172">
    <property type="entry name" value="SsuD_RutA_monooxygenase"/>
</dbReference>
<dbReference type="STRING" id="1768.B1T50_05835"/>
<dbReference type="GO" id="GO:0008726">
    <property type="term" value="F:alkanesulfonate monooxygenase activity"/>
    <property type="evidence" value="ECO:0007669"/>
    <property type="project" value="TreeGrafter"/>
</dbReference>
<evidence type="ECO:0000256" key="2">
    <source>
        <dbReference type="ARBA" id="ARBA00022643"/>
    </source>
</evidence>
<evidence type="ECO:0000313" key="7">
    <source>
        <dbReference type="Proteomes" id="UP000188532"/>
    </source>
</evidence>
<dbReference type="Proteomes" id="UP000188532">
    <property type="component" value="Unassembled WGS sequence"/>
</dbReference>
<keyword evidence="3" id="KW-0560">Oxidoreductase</keyword>
<dbReference type="RefSeq" id="WP_023365976.1">
    <property type="nucleotide sequence ID" value="NZ_BLYZ01000002.1"/>
</dbReference>
<gene>
    <name evidence="6" type="ORF">BZL29_1930</name>
</gene>
<dbReference type="NCBIfam" id="TIGR03619">
    <property type="entry name" value="F420_Rv2161c"/>
    <property type="match status" value="1"/>
</dbReference>
<dbReference type="Gene3D" id="3.20.20.30">
    <property type="entry name" value="Luciferase-like domain"/>
    <property type="match status" value="1"/>
</dbReference>
<evidence type="ECO:0000256" key="3">
    <source>
        <dbReference type="ARBA" id="ARBA00023002"/>
    </source>
</evidence>
<keyword evidence="1" id="KW-0285">Flavoprotein</keyword>
<dbReference type="InterPro" id="IPR011251">
    <property type="entry name" value="Luciferase-like_dom"/>
</dbReference>